<proteinExistence type="predicted"/>
<reference evidence="1" key="1">
    <citation type="submission" date="2019-04" db="EMBL/GenBank/DDBJ databases">
        <title>Friends and foes A comparative genomics studyof 23 Aspergillus species from section Flavi.</title>
        <authorList>
            <consortium name="DOE Joint Genome Institute"/>
            <person name="Kjaerbolling I."/>
            <person name="Vesth T."/>
            <person name="Frisvad J.C."/>
            <person name="Nybo J.L."/>
            <person name="Theobald S."/>
            <person name="Kildgaard S."/>
            <person name="Isbrandt T."/>
            <person name="Kuo A."/>
            <person name="Sato A."/>
            <person name="Lyhne E.K."/>
            <person name="Kogle M.E."/>
            <person name="Wiebenga A."/>
            <person name="Kun R.S."/>
            <person name="Lubbers R.J."/>
            <person name="Makela M.R."/>
            <person name="Barry K."/>
            <person name="Chovatia M."/>
            <person name="Clum A."/>
            <person name="Daum C."/>
            <person name="Haridas S."/>
            <person name="He G."/>
            <person name="LaButti K."/>
            <person name="Lipzen A."/>
            <person name="Mondo S."/>
            <person name="Riley R."/>
            <person name="Salamov A."/>
            <person name="Simmons B.A."/>
            <person name="Magnuson J.K."/>
            <person name="Henrissat B."/>
            <person name="Mortensen U.H."/>
            <person name="Larsen T.O."/>
            <person name="Devries R.P."/>
            <person name="Grigoriev I.V."/>
            <person name="Machida M."/>
            <person name="Baker S.E."/>
            <person name="Andersen M.R."/>
        </authorList>
    </citation>
    <scope>NUCLEOTIDE SEQUENCE [LARGE SCALE GENOMIC DNA]</scope>
    <source>
        <strain evidence="1">IBT 14317</strain>
    </source>
</reference>
<evidence type="ECO:0000313" key="1">
    <source>
        <dbReference type="EMBL" id="KAE8390277.1"/>
    </source>
</evidence>
<sequence length="106" mass="11350">MYSGSGPISLLPLAAFFTTIIRGHGLQSVLRIRDSSMSGLASKTDLFDRATCHWRTMTNENCASPPRWHRPGTHTPLMPHPGSGLCTLRTVCRGALEAVSISATGG</sequence>
<dbReference type="Proteomes" id="UP000326877">
    <property type="component" value="Unassembled WGS sequence"/>
</dbReference>
<accession>A0A5N7C900</accession>
<dbReference type="AlphaFoldDB" id="A0A5N7C900"/>
<gene>
    <name evidence="1" type="ORF">BDV23DRAFT_86692</name>
</gene>
<name>A0A5N7C900_PETAA</name>
<dbReference type="EMBL" id="ML735256">
    <property type="protein sequence ID" value="KAE8390277.1"/>
    <property type="molecule type" value="Genomic_DNA"/>
</dbReference>
<organism evidence="1">
    <name type="scientific">Petromyces alliaceus</name>
    <name type="common">Aspergillus alliaceus</name>
    <dbReference type="NCBI Taxonomy" id="209559"/>
    <lineage>
        <taxon>Eukaryota</taxon>
        <taxon>Fungi</taxon>
        <taxon>Dikarya</taxon>
        <taxon>Ascomycota</taxon>
        <taxon>Pezizomycotina</taxon>
        <taxon>Eurotiomycetes</taxon>
        <taxon>Eurotiomycetidae</taxon>
        <taxon>Eurotiales</taxon>
        <taxon>Aspergillaceae</taxon>
        <taxon>Aspergillus</taxon>
        <taxon>Aspergillus subgen. Circumdati</taxon>
    </lineage>
</organism>
<protein>
    <submittedName>
        <fullName evidence="1">Uncharacterized protein</fullName>
    </submittedName>
</protein>